<evidence type="ECO:0000256" key="1">
    <source>
        <dbReference type="ARBA" id="ARBA00001936"/>
    </source>
</evidence>
<feature type="domain" description="PPM-type phosphatase" evidence="9">
    <location>
        <begin position="23"/>
        <end position="288"/>
    </location>
</feature>
<dbReference type="EC" id="3.1.3.16" evidence="3"/>
<dbReference type="InterPro" id="IPR036457">
    <property type="entry name" value="PPM-type-like_dom_sf"/>
</dbReference>
<reference evidence="10" key="1">
    <citation type="journal article" date="2020" name="J. Eukaryot. Microbiol.">
        <title>De novo Sequencing, Assembly and Annotation of the Transcriptome for the Free-Living Testate Amoeba Arcella intermedia.</title>
        <authorList>
            <person name="Ribeiro G.M."/>
            <person name="Porfirio-Sousa A.L."/>
            <person name="Maurer-Alcala X.X."/>
            <person name="Katz L.A."/>
            <person name="Lahr D.J.G."/>
        </authorList>
    </citation>
    <scope>NUCLEOTIDE SEQUENCE</scope>
</reference>
<keyword evidence="8" id="KW-0464">Manganese</keyword>
<dbReference type="InterPro" id="IPR015655">
    <property type="entry name" value="PP2C"/>
</dbReference>
<dbReference type="InterPro" id="IPR001932">
    <property type="entry name" value="PPM-type_phosphatase-like_dom"/>
</dbReference>
<keyword evidence="6" id="KW-0460">Magnesium</keyword>
<name>A0A6B2L956_9EUKA</name>
<dbReference type="GO" id="GO:0046872">
    <property type="term" value="F:metal ion binding"/>
    <property type="evidence" value="ECO:0007669"/>
    <property type="project" value="UniProtKB-KW"/>
</dbReference>
<dbReference type="PANTHER" id="PTHR13832:SF803">
    <property type="entry name" value="PROTEIN PHOSPHATASE 1G"/>
    <property type="match status" value="1"/>
</dbReference>
<evidence type="ECO:0000256" key="2">
    <source>
        <dbReference type="ARBA" id="ARBA00006702"/>
    </source>
</evidence>
<dbReference type="GO" id="GO:0004722">
    <property type="term" value="F:protein serine/threonine phosphatase activity"/>
    <property type="evidence" value="ECO:0007669"/>
    <property type="project" value="UniProtKB-EC"/>
</dbReference>
<dbReference type="SUPFAM" id="SSF81606">
    <property type="entry name" value="PP2C-like"/>
    <property type="match status" value="1"/>
</dbReference>
<evidence type="ECO:0000256" key="7">
    <source>
        <dbReference type="ARBA" id="ARBA00022912"/>
    </source>
</evidence>
<dbReference type="SMART" id="SM00332">
    <property type="entry name" value="PP2Cc"/>
    <property type="match status" value="1"/>
</dbReference>
<dbReference type="EMBL" id="GIBP01004368">
    <property type="protein sequence ID" value="NDV33337.1"/>
    <property type="molecule type" value="Transcribed_RNA"/>
</dbReference>
<sequence length="348" mass="38849">MGLGLSHPVTSKVLYRKGNQKFRVGAASMHGWRDTMEDAHTINLSLENHKNSAFFGIFDGHSGSLCSKYIAQTLPKKIDEKVTDFKDEKLIREIVMEADQDFLDADEFRNKDDGSAGIFTLASCNDDNTYTLVNGNIGDSRIVLYKKLQDGFEIVACTQDHKPTNEAERKRIEAAGGCVQMARVDGQLALSRAFGDRMLKHPMSLPPADRKVTSDPDVHSIVVTSDDYLFLACDGIYEGDVFTRESVMKFISDNLEKTNDLALICANVLDECLRRGSRDNMSAMIVQFVSGEDYHSDKNEYVPGIWHAEEGDSRFQEAYRKDASDSGYTLDQALELLKKRTEKAAGSD</sequence>
<keyword evidence="4" id="KW-0479">Metal-binding</keyword>
<dbReference type="PROSITE" id="PS51746">
    <property type="entry name" value="PPM_2"/>
    <property type="match status" value="1"/>
</dbReference>
<keyword evidence="7" id="KW-0904">Protein phosphatase</keyword>
<keyword evidence="5" id="KW-0378">Hydrolase</keyword>
<accession>A0A6B2L956</accession>
<dbReference type="Gene3D" id="3.60.40.10">
    <property type="entry name" value="PPM-type phosphatase domain"/>
    <property type="match status" value="1"/>
</dbReference>
<dbReference type="Pfam" id="PF00481">
    <property type="entry name" value="PP2C"/>
    <property type="match status" value="1"/>
</dbReference>
<proteinExistence type="inferred from homology"/>
<dbReference type="CDD" id="cd00143">
    <property type="entry name" value="PP2Cc"/>
    <property type="match status" value="1"/>
</dbReference>
<comment type="cofactor">
    <cofactor evidence="1">
        <name>Mn(2+)</name>
        <dbReference type="ChEBI" id="CHEBI:29035"/>
    </cofactor>
</comment>
<evidence type="ECO:0000259" key="9">
    <source>
        <dbReference type="PROSITE" id="PS51746"/>
    </source>
</evidence>
<evidence type="ECO:0000256" key="5">
    <source>
        <dbReference type="ARBA" id="ARBA00022801"/>
    </source>
</evidence>
<comment type="similarity">
    <text evidence="2">Belongs to the PP2C family.</text>
</comment>
<evidence type="ECO:0000256" key="3">
    <source>
        <dbReference type="ARBA" id="ARBA00013081"/>
    </source>
</evidence>
<evidence type="ECO:0000256" key="4">
    <source>
        <dbReference type="ARBA" id="ARBA00022723"/>
    </source>
</evidence>
<dbReference type="AlphaFoldDB" id="A0A6B2L956"/>
<evidence type="ECO:0000256" key="8">
    <source>
        <dbReference type="ARBA" id="ARBA00023211"/>
    </source>
</evidence>
<dbReference type="PANTHER" id="PTHR13832">
    <property type="entry name" value="PROTEIN PHOSPHATASE 2C"/>
    <property type="match status" value="1"/>
</dbReference>
<protein>
    <recommendedName>
        <fullName evidence="3">protein-serine/threonine phosphatase</fullName>
        <ecNumber evidence="3">3.1.3.16</ecNumber>
    </recommendedName>
</protein>
<organism evidence="10">
    <name type="scientific">Arcella intermedia</name>
    <dbReference type="NCBI Taxonomy" id="1963864"/>
    <lineage>
        <taxon>Eukaryota</taxon>
        <taxon>Amoebozoa</taxon>
        <taxon>Tubulinea</taxon>
        <taxon>Elardia</taxon>
        <taxon>Arcellinida</taxon>
        <taxon>Sphaerothecina</taxon>
        <taxon>Arcellidae</taxon>
        <taxon>Arcella</taxon>
    </lineage>
</organism>
<evidence type="ECO:0000313" key="10">
    <source>
        <dbReference type="EMBL" id="NDV33337.1"/>
    </source>
</evidence>
<evidence type="ECO:0000256" key="6">
    <source>
        <dbReference type="ARBA" id="ARBA00022842"/>
    </source>
</evidence>